<dbReference type="Proteomes" id="UP001596137">
    <property type="component" value="Unassembled WGS sequence"/>
</dbReference>
<dbReference type="PRINTS" id="PR00040">
    <property type="entry name" value="HTHMERR"/>
</dbReference>
<name>A0ABW1NR08_9ACTN</name>
<accession>A0ABW1NR08</accession>
<dbReference type="Pfam" id="PF13411">
    <property type="entry name" value="MerR_1"/>
    <property type="match status" value="1"/>
</dbReference>
<evidence type="ECO:0000256" key="1">
    <source>
        <dbReference type="ARBA" id="ARBA00023125"/>
    </source>
</evidence>
<dbReference type="InterPro" id="IPR047057">
    <property type="entry name" value="MerR_fam"/>
</dbReference>
<keyword evidence="4" id="KW-1185">Reference proteome</keyword>
<evidence type="ECO:0000259" key="2">
    <source>
        <dbReference type="PROSITE" id="PS50937"/>
    </source>
</evidence>
<dbReference type="InterPro" id="IPR009061">
    <property type="entry name" value="DNA-bd_dom_put_sf"/>
</dbReference>
<organism evidence="3 4">
    <name type="scientific">Sphaerisporangium aureirubrum</name>
    <dbReference type="NCBI Taxonomy" id="1544736"/>
    <lineage>
        <taxon>Bacteria</taxon>
        <taxon>Bacillati</taxon>
        <taxon>Actinomycetota</taxon>
        <taxon>Actinomycetes</taxon>
        <taxon>Streptosporangiales</taxon>
        <taxon>Streptosporangiaceae</taxon>
        <taxon>Sphaerisporangium</taxon>
    </lineage>
</organism>
<proteinExistence type="predicted"/>
<dbReference type="InterPro" id="IPR000551">
    <property type="entry name" value="MerR-type_HTH_dom"/>
</dbReference>
<comment type="caution">
    <text evidence="3">The sequence shown here is derived from an EMBL/GenBank/DDBJ whole genome shotgun (WGS) entry which is preliminary data.</text>
</comment>
<reference evidence="4" key="1">
    <citation type="journal article" date="2019" name="Int. J. Syst. Evol. Microbiol.">
        <title>The Global Catalogue of Microorganisms (GCM) 10K type strain sequencing project: providing services to taxonomists for standard genome sequencing and annotation.</title>
        <authorList>
            <consortium name="The Broad Institute Genomics Platform"/>
            <consortium name="The Broad Institute Genome Sequencing Center for Infectious Disease"/>
            <person name="Wu L."/>
            <person name="Ma J."/>
        </authorList>
    </citation>
    <scope>NUCLEOTIDE SEQUENCE [LARGE SCALE GENOMIC DNA]</scope>
    <source>
        <strain evidence="4">JCM 30346</strain>
    </source>
</reference>
<feature type="domain" description="HTH merR-type" evidence="2">
    <location>
        <begin position="10"/>
        <end position="79"/>
    </location>
</feature>
<gene>
    <name evidence="3" type="ORF">ACFP1K_31775</name>
</gene>
<dbReference type="PANTHER" id="PTHR30204:SF90">
    <property type="entry name" value="HTH-TYPE TRANSCRIPTIONAL ACTIVATOR MTA"/>
    <property type="match status" value="1"/>
</dbReference>
<keyword evidence="1" id="KW-0238">DNA-binding</keyword>
<dbReference type="SUPFAM" id="SSF46955">
    <property type="entry name" value="Putative DNA-binding domain"/>
    <property type="match status" value="1"/>
</dbReference>
<protein>
    <submittedName>
        <fullName evidence="3">MerR family transcriptional regulator</fullName>
    </submittedName>
</protein>
<dbReference type="PROSITE" id="PS00552">
    <property type="entry name" value="HTH_MERR_1"/>
    <property type="match status" value="1"/>
</dbReference>
<dbReference type="CDD" id="cd01106">
    <property type="entry name" value="HTH_TipAL-Mta"/>
    <property type="match status" value="1"/>
</dbReference>
<dbReference type="RefSeq" id="WP_380760281.1">
    <property type="nucleotide sequence ID" value="NZ_JBHSRF010000069.1"/>
</dbReference>
<sequence length="253" mass="28223">MIEANGAERRWSIGELAKASGLTVRTLHHYDEIGLLSAGERTAAGHRRYTGRDLRRLYRVRALRALGLSLEEVSHALAGPADDLAGMRDLLAAQLRDLDAHAVRIQVLKERIHGLLGQIDAASMPDPEDFMATLERMSMFENYFTPEQQQELAERREALGPEAIEAAKREWAGLVNELLSHVAAGTPVDDPQARTLVERWDAVAQPFHRSEGTKVAAQRMWDENSAALSRALPWTPEQMTGLVAYVNQVRESR</sequence>
<dbReference type="SMART" id="SM00422">
    <property type="entry name" value="HTH_MERR"/>
    <property type="match status" value="1"/>
</dbReference>
<dbReference type="Pfam" id="PF07739">
    <property type="entry name" value="TipAS"/>
    <property type="match status" value="1"/>
</dbReference>
<dbReference type="Gene3D" id="1.10.1660.10">
    <property type="match status" value="1"/>
</dbReference>
<dbReference type="PANTHER" id="PTHR30204">
    <property type="entry name" value="REDOX-CYCLING DRUG-SENSING TRANSCRIPTIONAL ACTIVATOR SOXR"/>
    <property type="match status" value="1"/>
</dbReference>
<dbReference type="PROSITE" id="PS50937">
    <property type="entry name" value="HTH_MERR_2"/>
    <property type="match status" value="1"/>
</dbReference>
<evidence type="ECO:0000313" key="3">
    <source>
        <dbReference type="EMBL" id="MFC6085783.1"/>
    </source>
</evidence>
<dbReference type="EMBL" id="JBHSRF010000069">
    <property type="protein sequence ID" value="MFC6085783.1"/>
    <property type="molecule type" value="Genomic_DNA"/>
</dbReference>
<evidence type="ECO:0000313" key="4">
    <source>
        <dbReference type="Proteomes" id="UP001596137"/>
    </source>
</evidence>
<dbReference type="InterPro" id="IPR012925">
    <property type="entry name" value="TipAS_dom"/>
</dbReference>